<dbReference type="CDD" id="cd19987">
    <property type="entry name" value="PBP1_SBP-like"/>
    <property type="match status" value="1"/>
</dbReference>
<dbReference type="AlphaFoldDB" id="A0AAE3NKJ0"/>
<evidence type="ECO:0000256" key="3">
    <source>
        <dbReference type="ARBA" id="ARBA00022970"/>
    </source>
</evidence>
<dbReference type="Gene3D" id="3.40.50.2300">
    <property type="match status" value="2"/>
</dbReference>
<name>A0AAE3NKJ0_9RHOB</name>
<evidence type="ECO:0000256" key="2">
    <source>
        <dbReference type="ARBA" id="ARBA00022729"/>
    </source>
</evidence>
<dbReference type="RefSeq" id="WP_275565729.1">
    <property type="nucleotide sequence ID" value="NZ_JARGYC010000004.1"/>
</dbReference>
<dbReference type="PANTHER" id="PTHR30483">
    <property type="entry name" value="LEUCINE-SPECIFIC-BINDING PROTEIN"/>
    <property type="match status" value="1"/>
</dbReference>
<dbReference type="SUPFAM" id="SSF53822">
    <property type="entry name" value="Periplasmic binding protein-like I"/>
    <property type="match status" value="1"/>
</dbReference>
<feature type="chain" id="PRO_5042146459" evidence="4">
    <location>
        <begin position="32"/>
        <end position="447"/>
    </location>
</feature>
<evidence type="ECO:0000256" key="4">
    <source>
        <dbReference type="SAM" id="SignalP"/>
    </source>
</evidence>
<keyword evidence="2 4" id="KW-0732">Signal</keyword>
<dbReference type="InterPro" id="IPR051010">
    <property type="entry name" value="BCAA_transport"/>
</dbReference>
<evidence type="ECO:0000259" key="5">
    <source>
        <dbReference type="Pfam" id="PF13458"/>
    </source>
</evidence>
<dbReference type="GO" id="GO:0006865">
    <property type="term" value="P:amino acid transport"/>
    <property type="evidence" value="ECO:0007669"/>
    <property type="project" value="UniProtKB-KW"/>
</dbReference>
<protein>
    <submittedName>
        <fullName evidence="6">Substrate-binding protein</fullName>
    </submittedName>
</protein>
<dbReference type="InterPro" id="IPR028082">
    <property type="entry name" value="Peripla_BP_I"/>
</dbReference>
<dbReference type="Pfam" id="PF13458">
    <property type="entry name" value="Peripla_BP_6"/>
    <property type="match status" value="1"/>
</dbReference>
<reference evidence="6" key="1">
    <citation type="submission" date="2023-03" db="EMBL/GenBank/DDBJ databases">
        <title>Multiphase analysis and comparison of six strains from genera Psychromarinibacter, Lutimaribacter, and Maritimibacter, including a novel species: Psychromarinibacter sediminicola sp. nov.</title>
        <authorList>
            <person name="Wang Y.-H."/>
            <person name="Ye M.-Q."/>
            <person name="Du Z.-J."/>
        </authorList>
    </citation>
    <scope>NUCLEOTIDE SEQUENCE</scope>
    <source>
        <strain evidence="6">C21-152</strain>
    </source>
</reference>
<organism evidence="6 7">
    <name type="scientific">Psychromarinibacter sediminicola</name>
    <dbReference type="NCBI Taxonomy" id="3033385"/>
    <lineage>
        <taxon>Bacteria</taxon>
        <taxon>Pseudomonadati</taxon>
        <taxon>Pseudomonadota</taxon>
        <taxon>Alphaproteobacteria</taxon>
        <taxon>Rhodobacterales</taxon>
        <taxon>Paracoccaceae</taxon>
        <taxon>Psychromarinibacter</taxon>
    </lineage>
</organism>
<evidence type="ECO:0000313" key="7">
    <source>
        <dbReference type="Proteomes" id="UP001220964"/>
    </source>
</evidence>
<keyword evidence="3" id="KW-0029">Amino-acid transport</keyword>
<dbReference type="PROSITE" id="PS51318">
    <property type="entry name" value="TAT"/>
    <property type="match status" value="1"/>
</dbReference>
<feature type="signal peptide" evidence="4">
    <location>
        <begin position="1"/>
        <end position="31"/>
    </location>
</feature>
<dbReference type="PANTHER" id="PTHR30483:SF6">
    <property type="entry name" value="PERIPLASMIC BINDING PROTEIN OF ABC TRANSPORTER FOR NATURAL AMINO ACIDS"/>
    <property type="match status" value="1"/>
</dbReference>
<comment type="similarity">
    <text evidence="1">Belongs to the leucine-binding protein family.</text>
</comment>
<keyword evidence="7" id="KW-1185">Reference proteome</keyword>
<keyword evidence="3" id="KW-0813">Transport</keyword>
<dbReference type="InterPro" id="IPR028081">
    <property type="entry name" value="Leu-bd"/>
</dbReference>
<feature type="domain" description="Leucine-binding protein" evidence="5">
    <location>
        <begin position="43"/>
        <end position="405"/>
    </location>
</feature>
<dbReference type="InterPro" id="IPR006311">
    <property type="entry name" value="TAT_signal"/>
</dbReference>
<gene>
    <name evidence="6" type="ORF">P1J78_02455</name>
</gene>
<comment type="caution">
    <text evidence="6">The sequence shown here is derived from an EMBL/GenBank/DDBJ whole genome shotgun (WGS) entry which is preliminary data.</text>
</comment>
<dbReference type="EMBL" id="JARGYC010000004">
    <property type="protein sequence ID" value="MDF0599583.1"/>
    <property type="molecule type" value="Genomic_DNA"/>
</dbReference>
<evidence type="ECO:0000256" key="1">
    <source>
        <dbReference type="ARBA" id="ARBA00010062"/>
    </source>
</evidence>
<sequence>MSKTNLTRRGVLRTGAATGAGLALPTIFTSAASAFTNAPGDSEVTLGFNVPQTGPYADEGADELRAYELAVEHLNGGGDGGMLSTFSSKALDGTGILGREVKYVTGDTQTKSDAARASAKSMIEKDGAIMITGGSSSGVAIAVQGLCQEAGVIFMAGLTHSNDTTGKDKKANGFRHFFNAYMSGAALAPVLAQRYGKDRKAYHLTADYTWGWTQEESIVSATEALGWETVNTVKTPLAATDFSSYIAPVLNSGADVLVLNHYGGNMVNSLTNAVQFGLREKQVNGKNFEIVVPLYSRLMARGAGENVKGILGSTNWHWSLQDEGSQAFVRSFGTKYGFPPSQAAHTCYVQTLLYADAVTRAGSFNPCAVAEALEGYEFDGLGNGPTLYRAADHQCFKDVLVVQGKENPQSEFDLLEVVEVTPAEQVTYEPDHPMFDGGNLGECNPGA</sequence>
<dbReference type="Proteomes" id="UP001220964">
    <property type="component" value="Unassembled WGS sequence"/>
</dbReference>
<proteinExistence type="inferred from homology"/>
<evidence type="ECO:0000313" key="6">
    <source>
        <dbReference type="EMBL" id="MDF0599583.1"/>
    </source>
</evidence>
<accession>A0AAE3NKJ0</accession>